<comment type="pathway">
    <text evidence="1">Cofactor biosynthesis; NAD(+) biosynthesis.</text>
</comment>
<reference evidence="2 3" key="1">
    <citation type="journal article" date="2023" name="Hortic Res">
        <title>The complete reference genome for grapevine (Vitis vinifera L.) genetics and breeding.</title>
        <authorList>
            <person name="Shi X."/>
            <person name="Cao S."/>
            <person name="Wang X."/>
            <person name="Huang S."/>
            <person name="Wang Y."/>
            <person name="Liu Z."/>
            <person name="Liu W."/>
            <person name="Leng X."/>
            <person name="Peng Y."/>
            <person name="Wang N."/>
            <person name="Wang Y."/>
            <person name="Ma Z."/>
            <person name="Xu X."/>
            <person name="Zhang F."/>
            <person name="Xue H."/>
            <person name="Zhong H."/>
            <person name="Wang Y."/>
            <person name="Zhang K."/>
            <person name="Velt A."/>
            <person name="Avia K."/>
            <person name="Holtgrawe D."/>
            <person name="Grimplet J."/>
            <person name="Matus J.T."/>
            <person name="Ware D."/>
            <person name="Wu X."/>
            <person name="Wang H."/>
            <person name="Liu C."/>
            <person name="Fang Y."/>
            <person name="Rustenholz C."/>
            <person name="Cheng Z."/>
            <person name="Xiao H."/>
            <person name="Zhou Y."/>
        </authorList>
    </citation>
    <scope>NUCLEOTIDE SEQUENCE [LARGE SCALE GENOMIC DNA]</scope>
    <source>
        <strain evidence="3">cv. Pinot noir / PN40024</strain>
        <tissue evidence="2">Leaf</tissue>
    </source>
</reference>
<keyword evidence="3" id="KW-1185">Reference proteome</keyword>
<organism evidence="2 3">
    <name type="scientific">Vitis vinifera</name>
    <name type="common">Grape</name>
    <dbReference type="NCBI Taxonomy" id="29760"/>
    <lineage>
        <taxon>Eukaryota</taxon>
        <taxon>Viridiplantae</taxon>
        <taxon>Streptophyta</taxon>
        <taxon>Embryophyta</taxon>
        <taxon>Tracheophyta</taxon>
        <taxon>Spermatophyta</taxon>
        <taxon>Magnoliopsida</taxon>
        <taxon>eudicotyledons</taxon>
        <taxon>Gunneridae</taxon>
        <taxon>Pentapetalae</taxon>
        <taxon>rosids</taxon>
        <taxon>Vitales</taxon>
        <taxon>Vitaceae</taxon>
        <taxon>Viteae</taxon>
        <taxon>Vitis</taxon>
    </lineage>
</organism>
<dbReference type="Proteomes" id="UP001227230">
    <property type="component" value="Chromosome 12"/>
</dbReference>
<proteinExistence type="predicted"/>
<accession>A0ABY9CWG3</accession>
<name>A0ABY9CWG3_VITVI</name>
<protein>
    <submittedName>
        <fullName evidence="2">Uncharacterized protein</fullName>
    </submittedName>
</protein>
<evidence type="ECO:0000256" key="1">
    <source>
        <dbReference type="ARBA" id="ARBA00004790"/>
    </source>
</evidence>
<dbReference type="SUPFAM" id="SSF51690">
    <property type="entry name" value="Nicotinate/Quinolinate PRTase C-terminal domain-like"/>
    <property type="match status" value="1"/>
</dbReference>
<sequence>MKNWSWCNFYRERWNQSSQLEHLLILEFSQMAWYMVPGLAITILRKLGILPNHMLPLSHGEAYLPPNKCKGATPFNRLASVHPSCAYDPTTASRYLSWFPSSEPAPSSTKFPQTSGKQTEVEKEMKQVNPWKIFNEMFLKGGIQPSVEHYVAWVSVSGNVDASMLKEAVELINGKSETEALGNVTLETAYKTGQTGVTCIPSGALSHSVKALCSFVPEFANHILNDSNLYEKGYDASERLLAKLDWNKIVQI</sequence>
<evidence type="ECO:0000313" key="2">
    <source>
        <dbReference type="EMBL" id="WJZ99040.1"/>
    </source>
</evidence>
<dbReference type="InterPro" id="IPR013785">
    <property type="entry name" value="Aldolase_TIM"/>
</dbReference>
<dbReference type="Gene3D" id="3.20.20.70">
    <property type="entry name" value="Aldolase class I"/>
    <property type="match status" value="1"/>
</dbReference>
<dbReference type="InterPro" id="IPR036068">
    <property type="entry name" value="Nicotinate_pribotase-like_C"/>
</dbReference>
<gene>
    <name evidence="2" type="ORF">VitviT2T_017519</name>
</gene>
<evidence type="ECO:0000313" key="3">
    <source>
        <dbReference type="Proteomes" id="UP001227230"/>
    </source>
</evidence>
<dbReference type="EMBL" id="CP126659">
    <property type="protein sequence ID" value="WJZ99040.1"/>
    <property type="molecule type" value="Genomic_DNA"/>
</dbReference>